<keyword evidence="3" id="KW-1185">Reference proteome</keyword>
<feature type="compositionally biased region" description="Basic and acidic residues" evidence="1">
    <location>
        <begin position="33"/>
        <end position="42"/>
    </location>
</feature>
<proteinExistence type="predicted"/>
<feature type="compositionally biased region" description="Low complexity" evidence="1">
    <location>
        <begin position="170"/>
        <end position="183"/>
    </location>
</feature>
<dbReference type="EMBL" id="JANBUL010000055">
    <property type="protein sequence ID" value="KAJ2783069.1"/>
    <property type="molecule type" value="Genomic_DNA"/>
</dbReference>
<feature type="region of interest" description="Disordered" evidence="1">
    <location>
        <begin position="170"/>
        <end position="242"/>
    </location>
</feature>
<evidence type="ECO:0000313" key="2">
    <source>
        <dbReference type="EMBL" id="KAJ2783069.1"/>
    </source>
</evidence>
<gene>
    <name evidence="2" type="ORF">H4R18_001890</name>
</gene>
<protein>
    <submittedName>
        <fullName evidence="2">Uncharacterized protein</fullName>
    </submittedName>
</protein>
<dbReference type="Proteomes" id="UP001140217">
    <property type="component" value="Unassembled WGS sequence"/>
</dbReference>
<name>A0A9W8HDQ7_9FUNG</name>
<organism evidence="2 3">
    <name type="scientific">Coemansia javaensis</name>
    <dbReference type="NCBI Taxonomy" id="2761396"/>
    <lineage>
        <taxon>Eukaryota</taxon>
        <taxon>Fungi</taxon>
        <taxon>Fungi incertae sedis</taxon>
        <taxon>Zoopagomycota</taxon>
        <taxon>Kickxellomycotina</taxon>
        <taxon>Kickxellomycetes</taxon>
        <taxon>Kickxellales</taxon>
        <taxon>Kickxellaceae</taxon>
        <taxon>Coemansia</taxon>
    </lineage>
</organism>
<accession>A0A9W8HDQ7</accession>
<evidence type="ECO:0000313" key="3">
    <source>
        <dbReference type="Proteomes" id="UP001140217"/>
    </source>
</evidence>
<reference evidence="2" key="1">
    <citation type="submission" date="2022-07" db="EMBL/GenBank/DDBJ databases">
        <title>Phylogenomic reconstructions and comparative analyses of Kickxellomycotina fungi.</title>
        <authorList>
            <person name="Reynolds N.K."/>
            <person name="Stajich J.E."/>
            <person name="Barry K."/>
            <person name="Grigoriev I.V."/>
            <person name="Crous P."/>
            <person name="Smith M.E."/>
        </authorList>
    </citation>
    <scope>NUCLEOTIDE SEQUENCE</scope>
    <source>
        <strain evidence="2">NBRC 105414</strain>
    </source>
</reference>
<sequence>MAASSAWLPAGRAPGKPPGAPRAASEWLPENTPGDHMRGIGEDPLFDEQRRYLHRPVTADVDDLADWAPAGAVAVRRRRTLRSLGRRLSMRAAPRRAAAPYGGRWLPGLRRHASWLGSIGARLGGGRRRDQDAAATPFAARHAADLGGPIDDWEEDCRCGQCAPASASALSSSSYPRLRSQPQPDDPAPAPCANVGPVPGHGMGGGPTPQHSALSPCTPRKSRLMPPHRLGFAGVSRYSALH</sequence>
<dbReference type="AlphaFoldDB" id="A0A9W8HDQ7"/>
<feature type="region of interest" description="Disordered" evidence="1">
    <location>
        <begin position="1"/>
        <end position="42"/>
    </location>
</feature>
<evidence type="ECO:0000256" key="1">
    <source>
        <dbReference type="SAM" id="MobiDB-lite"/>
    </source>
</evidence>
<comment type="caution">
    <text evidence="2">The sequence shown here is derived from an EMBL/GenBank/DDBJ whole genome shotgun (WGS) entry which is preliminary data.</text>
</comment>